<comment type="subcellular location">
    <subcellularLocation>
        <location evidence="1">Membrane</location>
        <topology evidence="1">Single-pass membrane protein</topology>
    </subcellularLocation>
</comment>
<dbReference type="Proteomes" id="UP000183832">
    <property type="component" value="Unassembled WGS sequence"/>
</dbReference>
<keyword evidence="3" id="KW-0254">Endocytosis</keyword>
<evidence type="ECO:0000256" key="11">
    <source>
        <dbReference type="PROSITE-ProRule" id="PRU00461"/>
    </source>
</evidence>
<feature type="disulfide bond" evidence="10">
    <location>
        <begin position="1341"/>
        <end position="1359"/>
    </location>
</feature>
<evidence type="ECO:0000256" key="7">
    <source>
        <dbReference type="ARBA" id="ARBA00023157"/>
    </source>
</evidence>
<feature type="disulfide bond" evidence="10">
    <location>
        <begin position="1316"/>
        <end position="1331"/>
    </location>
</feature>
<dbReference type="InterPro" id="IPR011042">
    <property type="entry name" value="6-blade_b-propeller_TolB-like"/>
</dbReference>
<dbReference type="Pfam" id="PF00058">
    <property type="entry name" value="Ldl_recept_b"/>
    <property type="match status" value="8"/>
</dbReference>
<feature type="domain" description="EGF-like" evidence="14">
    <location>
        <begin position="1239"/>
        <end position="1280"/>
    </location>
</feature>
<feature type="repeat" description="LDL-receptor class B" evidence="11">
    <location>
        <begin position="757"/>
        <end position="799"/>
    </location>
</feature>
<evidence type="ECO:0000256" key="1">
    <source>
        <dbReference type="ARBA" id="ARBA00004167"/>
    </source>
</evidence>
<keyword evidence="2" id="KW-0245">EGF-like domain</keyword>
<dbReference type="PRINTS" id="PR00261">
    <property type="entry name" value="LDLRECEPTOR"/>
</dbReference>
<dbReference type="EMBL" id="CVRI01000002">
    <property type="protein sequence ID" value="CRK86782.1"/>
    <property type="molecule type" value="Genomic_DNA"/>
</dbReference>
<keyword evidence="7 10" id="KW-1015">Disulfide bond</keyword>
<feature type="repeat" description="LDL-receptor class B" evidence="11">
    <location>
        <begin position="494"/>
        <end position="537"/>
    </location>
</feature>
<organism evidence="15 16">
    <name type="scientific">Clunio marinus</name>
    <dbReference type="NCBI Taxonomy" id="568069"/>
    <lineage>
        <taxon>Eukaryota</taxon>
        <taxon>Metazoa</taxon>
        <taxon>Ecdysozoa</taxon>
        <taxon>Arthropoda</taxon>
        <taxon>Hexapoda</taxon>
        <taxon>Insecta</taxon>
        <taxon>Pterygota</taxon>
        <taxon>Neoptera</taxon>
        <taxon>Endopterygota</taxon>
        <taxon>Diptera</taxon>
        <taxon>Nematocera</taxon>
        <taxon>Chironomoidea</taxon>
        <taxon>Chironomidae</taxon>
        <taxon>Clunio</taxon>
    </lineage>
</organism>
<keyword evidence="12" id="KW-0812">Transmembrane</keyword>
<dbReference type="InterPro" id="IPR000033">
    <property type="entry name" value="LDLR_classB_rpt"/>
</dbReference>
<feature type="repeat" description="LDL-receptor class B" evidence="11">
    <location>
        <begin position="451"/>
        <end position="493"/>
    </location>
</feature>
<protein>
    <submittedName>
        <fullName evidence="15">CLUMA_CG000613, isoform A</fullName>
    </submittedName>
</protein>
<feature type="repeat" description="LDL-receptor class B" evidence="11">
    <location>
        <begin position="408"/>
        <end position="450"/>
    </location>
</feature>
<feature type="repeat" description="LDL-receptor class B" evidence="11">
    <location>
        <begin position="232"/>
        <end position="273"/>
    </location>
</feature>
<dbReference type="InterPro" id="IPR002172">
    <property type="entry name" value="LDrepeatLR_classA_rpt"/>
</dbReference>
<dbReference type="PANTHER" id="PTHR46513:SF41">
    <property type="entry name" value="LOW-DENSITY LIPOPROTEIN RECEPTOR-RELATED PROTEIN"/>
    <property type="match status" value="1"/>
</dbReference>
<evidence type="ECO:0000256" key="8">
    <source>
        <dbReference type="ARBA" id="ARBA00023170"/>
    </source>
</evidence>
<name>A0A1J1HJY5_9DIPT</name>
<evidence type="ECO:0000256" key="6">
    <source>
        <dbReference type="ARBA" id="ARBA00023136"/>
    </source>
</evidence>
<feature type="domain" description="EGF-like" evidence="14">
    <location>
        <begin position="628"/>
        <end position="665"/>
    </location>
</feature>
<dbReference type="InterPro" id="IPR009030">
    <property type="entry name" value="Growth_fac_rcpt_cys_sf"/>
</dbReference>
<dbReference type="STRING" id="568069.A0A1J1HJY5"/>
<feature type="repeat" description="LDL-receptor class B" evidence="11">
    <location>
        <begin position="800"/>
        <end position="841"/>
    </location>
</feature>
<keyword evidence="9" id="KW-0325">Glycoprotein</keyword>
<feature type="domain" description="EGF-like" evidence="14">
    <location>
        <begin position="936"/>
        <end position="975"/>
    </location>
</feature>
<dbReference type="SMART" id="SM00181">
    <property type="entry name" value="EGF"/>
    <property type="match status" value="4"/>
</dbReference>
<sequence>MRSLENIALIIFLINLFNFQANAGQPITLRNAPSTSSTLLIFTTYHDIRLASISRNNVTSRVLTKDLNEGAGLDYFYEKQLICWTDQGIETIQCSRMNESFYKEPPASSSIGIEEFNDNIDKLSIIRKGIAKPEGLAIDWYTDKIYWADSELNRIEVATLNGKHQKLLFWTDLDQPRAIALVPSEKLIIWTDWGESPKIERASMDGDKFSRMILVNDRIFWPNGLTVDIENKLIYWVDGNLHFLDVMNLDGSSRSTILRDLHYPYSITYINKKLFWSDWNDGSINSYDLETRELKQIIDAPDVPITVRAWDKSLQQVNTFNPCRYNNGNCSHLCLLSTNARGFSCACPTGVKLLTDTKCADGPQNVIFLVQRTQISRISLDSPDFTSFELSLGRVRSAISVDYDPVEDFIYWSDEELHAIKRSRQDGTSIMEVVNTEIKQPDGIAVDWIARNLYWADSGSDRIEVCRLNGAYRRVLIHDSLEEPRDVAVAPTLGWMFWSDWGRKPKIERASLDGTERVVLISDDLGWPNGISLDIEMKKIYWCDAKMDKIEVTNMDGSDRRVILNENLPHVFGLSLFDNYIYWTDWQRRTVERAHKITGNDRIVVVDQFPDLMGLKVTKLHDIKGTNPCLNKNGGCAHLCLNRPNDYVCRCSIDYELAKDRKSCNIPSAFLIFSKGENIGRLSIEYNDEKHPDFFIPFKDLRDAYHLDVDVSERRIYWTDQKLKCISRAYINGSDVQRIIDSGIISPDGIAVDWIAHNIYWTDGDAKRIEVARLDGSSRRILIWKGIEEPKNIIVEPKKGFIYWTETPSDSIRRAALDGSDIQTIVSTANYPMSLTMDLEQRRIYWATRNNGIESADWDGKRRVKLKLIGSDAEVSFKPRSLTLYLDNIYWSDGSSGDIERANKVTGGERTSIYRNLRDVSSLLIYHNNRQSGSNLCRINNGGCSHLCFALPGQRRVTCACPTHYTLANDGVNCNPPRNYLVFSQRNTFGRLLPNSTDSPDAPLPVSAKNIKAVEYDPIQHYLYWIDGRSTVRRSLDNGTKTTLIIGGSGSHSQPFDLAIDIVGRLLFWTCSHANTINITSLDHYDPVGIVDTGNSKKPRSIAVHPIRRLLFWTDVGNQQAVIRAKMDGSNSMVLVDQLEGVTSLSLDPISNLVFFSHGRKIEFMDLNGKNRKTLSNSNINQVHSIAAFPNVVYWLDEKFGLEKATISGESIRLEKKYSHITDIVAVWYPEAKIIKNHLCMSSKNKCSHICIASMNNSKADEMCSCPQGLMLREDRRNCGAPPACGPDHFTCTSPFNSNGLSVDHNRDCIPSAWRCDGQNDCPDKSDELDCSTCSVDQFRCNNGDCIEKNFVCDGTTNCPDGLDEVQCCRPGDFQCVSNKVCITQEFLCDGWDHCADGSDENNEYCTSIATRPTNAGSDKKVFVVILIVLVLIIFFIVYVLQICRTKFADTIREPKEDQASAPLSPGGLNSLRVNKITSVADAVRLTTLSRNSMNSYDRNNITGASSSTTTNGSSLIGYPSNLPPSPATTSTLHNSYPYKHYKVINQAPPTTPCSTDVCESDSNYTPISVKSSKKSADSYMGNIYMGSISNGSNNNNKSF</sequence>
<evidence type="ECO:0000313" key="16">
    <source>
        <dbReference type="Proteomes" id="UP000183832"/>
    </source>
</evidence>
<dbReference type="Gene3D" id="2.120.10.30">
    <property type="entry name" value="TolB, C-terminal domain"/>
    <property type="match status" value="4"/>
</dbReference>
<dbReference type="InterPro" id="IPR036055">
    <property type="entry name" value="LDL_receptor-like_sf"/>
</dbReference>
<dbReference type="InterPro" id="IPR000742">
    <property type="entry name" value="EGF"/>
</dbReference>
<keyword evidence="5" id="KW-0677">Repeat</keyword>
<feature type="domain" description="EGF-like" evidence="14">
    <location>
        <begin position="322"/>
        <end position="360"/>
    </location>
</feature>
<dbReference type="PROSITE" id="PS01209">
    <property type="entry name" value="LDLRA_1"/>
    <property type="match status" value="1"/>
</dbReference>
<dbReference type="SUPFAM" id="SSF63825">
    <property type="entry name" value="YWTD domain"/>
    <property type="match status" value="4"/>
</dbReference>
<dbReference type="GO" id="GO:0006897">
    <property type="term" value="P:endocytosis"/>
    <property type="evidence" value="ECO:0007669"/>
    <property type="project" value="UniProtKB-KW"/>
</dbReference>
<reference evidence="15 16" key="1">
    <citation type="submission" date="2015-04" db="EMBL/GenBank/DDBJ databases">
        <authorList>
            <person name="Syromyatnikov M.Y."/>
            <person name="Popov V.N."/>
        </authorList>
    </citation>
    <scope>NUCLEOTIDE SEQUENCE [LARGE SCALE GENOMIC DNA]</scope>
</reference>
<dbReference type="SUPFAM" id="SSF57184">
    <property type="entry name" value="Growth factor receptor domain"/>
    <property type="match status" value="1"/>
</dbReference>
<feature type="repeat" description="LDL-receptor class B" evidence="11">
    <location>
        <begin position="1109"/>
        <end position="1151"/>
    </location>
</feature>
<gene>
    <name evidence="15" type="ORF">CLUMA_CG000613</name>
</gene>
<dbReference type="Gene3D" id="4.10.400.10">
    <property type="entry name" value="Low-density Lipoprotein Receptor"/>
    <property type="match status" value="3"/>
</dbReference>
<feature type="signal peptide" evidence="13">
    <location>
        <begin position="1"/>
        <end position="23"/>
    </location>
</feature>
<feature type="disulfide bond" evidence="10">
    <location>
        <begin position="1353"/>
        <end position="1368"/>
    </location>
</feature>
<comment type="caution">
    <text evidence="10">Lacks conserved residue(s) required for the propagation of feature annotation.</text>
</comment>
<dbReference type="PROSITE" id="PS50068">
    <property type="entry name" value="LDLRA_2"/>
    <property type="match status" value="3"/>
</dbReference>
<dbReference type="FunFam" id="2.120.10.30:FF:000241">
    <property type="entry name" value="Low-density lipoprotein receptor-related protein 6"/>
    <property type="match status" value="1"/>
</dbReference>
<keyword evidence="16" id="KW-1185">Reference proteome</keyword>
<dbReference type="PROSITE" id="PS51120">
    <property type="entry name" value="LDLRB"/>
    <property type="match status" value="11"/>
</dbReference>
<dbReference type="Pfam" id="PF14670">
    <property type="entry name" value="FXa_inhibition"/>
    <property type="match status" value="2"/>
</dbReference>
<evidence type="ECO:0000256" key="4">
    <source>
        <dbReference type="ARBA" id="ARBA00022729"/>
    </source>
</evidence>
<evidence type="ECO:0000256" key="9">
    <source>
        <dbReference type="ARBA" id="ARBA00023180"/>
    </source>
</evidence>
<feature type="disulfide bond" evidence="10">
    <location>
        <begin position="1334"/>
        <end position="1346"/>
    </location>
</feature>
<keyword evidence="6 12" id="KW-0472">Membrane</keyword>
<dbReference type="OrthoDB" id="72419at2759"/>
<dbReference type="SMART" id="SM00192">
    <property type="entry name" value="LDLa"/>
    <property type="match status" value="3"/>
</dbReference>
<evidence type="ECO:0000256" key="13">
    <source>
        <dbReference type="SAM" id="SignalP"/>
    </source>
</evidence>
<keyword evidence="4 13" id="KW-0732">Signal</keyword>
<keyword evidence="8" id="KW-0675">Receptor</keyword>
<accession>A0A1J1HJY5</accession>
<proteinExistence type="predicted"/>
<feature type="repeat" description="LDL-receptor class B" evidence="11">
    <location>
        <begin position="143"/>
        <end position="185"/>
    </location>
</feature>
<feature type="transmembrane region" description="Helical" evidence="12">
    <location>
        <begin position="1422"/>
        <end position="1441"/>
    </location>
</feature>
<dbReference type="CDD" id="cd00112">
    <property type="entry name" value="LDLa"/>
    <property type="match status" value="3"/>
</dbReference>
<dbReference type="PANTHER" id="PTHR46513">
    <property type="entry name" value="VITELLOGENIN RECEPTOR-LIKE PROTEIN-RELATED-RELATED"/>
    <property type="match status" value="1"/>
</dbReference>
<dbReference type="SUPFAM" id="SSF57424">
    <property type="entry name" value="LDL receptor-like module"/>
    <property type="match status" value="3"/>
</dbReference>
<evidence type="ECO:0000256" key="10">
    <source>
        <dbReference type="PROSITE-ProRule" id="PRU00124"/>
    </source>
</evidence>
<evidence type="ECO:0000256" key="5">
    <source>
        <dbReference type="ARBA" id="ARBA00022737"/>
    </source>
</evidence>
<dbReference type="GO" id="GO:0016020">
    <property type="term" value="C:membrane"/>
    <property type="evidence" value="ECO:0007669"/>
    <property type="project" value="UniProtKB-SubCell"/>
</dbReference>
<feature type="repeat" description="LDL-receptor class B" evidence="11">
    <location>
        <begin position="714"/>
        <end position="756"/>
    </location>
</feature>
<dbReference type="FunFam" id="2.120.10.30:FF:000001">
    <property type="entry name" value="Low-density lipoprotein receptor-related protein 6"/>
    <property type="match status" value="1"/>
</dbReference>
<evidence type="ECO:0000259" key="14">
    <source>
        <dbReference type="SMART" id="SM00181"/>
    </source>
</evidence>
<dbReference type="FunFam" id="2.120.10.30:FF:000101">
    <property type="entry name" value="Low-density lipoprotein receptor-related protein"/>
    <property type="match status" value="1"/>
</dbReference>
<dbReference type="InterPro" id="IPR050778">
    <property type="entry name" value="Cueball_EGF_LRP_Nidogen"/>
</dbReference>
<feature type="chain" id="PRO_5012158954" evidence="13">
    <location>
        <begin position="24"/>
        <end position="1600"/>
    </location>
</feature>
<feature type="repeat" description="LDL-receptor class B" evidence="11">
    <location>
        <begin position="538"/>
        <end position="580"/>
    </location>
</feature>
<feature type="repeat" description="LDL-receptor class B" evidence="11">
    <location>
        <begin position="186"/>
        <end position="231"/>
    </location>
</feature>
<evidence type="ECO:0000256" key="2">
    <source>
        <dbReference type="ARBA" id="ARBA00022536"/>
    </source>
</evidence>
<keyword evidence="12" id="KW-1133">Transmembrane helix</keyword>
<dbReference type="Pfam" id="PF00057">
    <property type="entry name" value="Ldl_recept_a"/>
    <property type="match status" value="3"/>
</dbReference>
<evidence type="ECO:0000313" key="15">
    <source>
        <dbReference type="EMBL" id="CRK86782.1"/>
    </source>
</evidence>
<evidence type="ECO:0000256" key="3">
    <source>
        <dbReference type="ARBA" id="ARBA00022583"/>
    </source>
</evidence>
<dbReference type="InterPro" id="IPR023415">
    <property type="entry name" value="LDLR_class-A_CS"/>
</dbReference>
<evidence type="ECO:0000256" key="12">
    <source>
        <dbReference type="SAM" id="Phobius"/>
    </source>
</evidence>
<dbReference type="SMART" id="SM00135">
    <property type="entry name" value="LY"/>
    <property type="match status" value="19"/>
</dbReference>